<dbReference type="Proteomes" id="UP000306319">
    <property type="component" value="Unassembled WGS sequence"/>
</dbReference>
<evidence type="ECO:0000313" key="2">
    <source>
        <dbReference type="Proteomes" id="UP000306319"/>
    </source>
</evidence>
<gene>
    <name evidence="1" type="ORF">E5331_11780</name>
</gene>
<dbReference type="EMBL" id="SRYB01000017">
    <property type="protein sequence ID" value="TGY78025.1"/>
    <property type="molecule type" value="Genomic_DNA"/>
</dbReference>
<comment type="caution">
    <text evidence="1">The sequence shown here is derived from an EMBL/GenBank/DDBJ whole genome shotgun (WGS) entry which is preliminary data.</text>
</comment>
<protein>
    <submittedName>
        <fullName evidence="1">Thioredoxin family protein</fullName>
    </submittedName>
</protein>
<keyword evidence="2" id="KW-1185">Reference proteome</keyword>
<organism evidence="1 2">
    <name type="scientific">Lepagella muris</name>
    <dbReference type="NCBI Taxonomy" id="3032870"/>
    <lineage>
        <taxon>Bacteria</taxon>
        <taxon>Pseudomonadati</taxon>
        <taxon>Bacteroidota</taxon>
        <taxon>Bacteroidia</taxon>
        <taxon>Bacteroidales</taxon>
        <taxon>Muribaculaceae</taxon>
        <taxon>Lepagella</taxon>
    </lineage>
</organism>
<accession>A0AC61RJE3</accession>
<proteinExistence type="predicted"/>
<name>A0AC61RJE3_9BACT</name>
<sequence>MKKVLITLCVALVSLSMYGQGKVKKVYDESVNPVEQINDAVKKADSEGKFVVCQVGGNWCKWCLWFAAFIENDEEIKKLVDDNFVYAHVNYNPRQESDDATKMMLAILGNPARFGFPALVVLDGKGNVVHIQDSSFLESGEGYDKKKVMRFFRNWTPSAVATGK</sequence>
<reference evidence="1" key="1">
    <citation type="submission" date="2019-04" db="EMBL/GenBank/DDBJ databases">
        <title>Microbes associate with the intestines of laboratory mice.</title>
        <authorList>
            <person name="Navarre W."/>
            <person name="Wong E."/>
            <person name="Huang K."/>
            <person name="Tropini C."/>
            <person name="Ng K."/>
            <person name="Yu B."/>
        </authorList>
    </citation>
    <scope>NUCLEOTIDE SEQUENCE</scope>
    <source>
        <strain evidence="1">NM04_E33</strain>
    </source>
</reference>
<evidence type="ECO:0000313" key="1">
    <source>
        <dbReference type="EMBL" id="TGY78025.1"/>
    </source>
</evidence>